<evidence type="ECO:0000256" key="4">
    <source>
        <dbReference type="ARBA" id="ARBA00022723"/>
    </source>
</evidence>
<keyword evidence="5 6" id="KW-0786">Thiamine pyrophosphate</keyword>
<keyword evidence="4" id="KW-0479">Metal-binding</keyword>
<comment type="cofactor">
    <cofactor evidence="1">
        <name>Mg(2+)</name>
        <dbReference type="ChEBI" id="CHEBI:18420"/>
    </cofactor>
</comment>
<evidence type="ECO:0000259" key="8">
    <source>
        <dbReference type="Pfam" id="PF02775"/>
    </source>
</evidence>
<dbReference type="Gene3D" id="3.40.50.1220">
    <property type="entry name" value="TPP-binding domain"/>
    <property type="match status" value="1"/>
</dbReference>
<dbReference type="PROSITE" id="PS00187">
    <property type="entry name" value="TPP_ENZYMES"/>
    <property type="match status" value="1"/>
</dbReference>
<dbReference type="Pfam" id="PF00205">
    <property type="entry name" value="TPP_enzyme_M"/>
    <property type="match status" value="1"/>
</dbReference>
<dbReference type="PANTHER" id="PTHR18968:SF166">
    <property type="entry name" value="2-HYDROXYACYL-COA LYASE 2"/>
    <property type="match status" value="1"/>
</dbReference>
<dbReference type="InterPro" id="IPR029035">
    <property type="entry name" value="DHS-like_NAD/FAD-binding_dom"/>
</dbReference>
<evidence type="ECO:0000256" key="2">
    <source>
        <dbReference type="ARBA" id="ARBA00001964"/>
    </source>
</evidence>
<gene>
    <name evidence="10" type="primary">ilvG_1</name>
    <name evidence="10" type="ORF">LMG26411_02661</name>
</gene>
<dbReference type="Pfam" id="PF02775">
    <property type="entry name" value="TPP_enzyme_C"/>
    <property type="match status" value="1"/>
</dbReference>
<comment type="caution">
    <text evidence="10">The sequence shown here is derived from an EMBL/GenBank/DDBJ whole genome shotgun (WGS) entry which is preliminary data.</text>
</comment>
<reference evidence="10 11" key="1">
    <citation type="submission" date="2021-03" db="EMBL/GenBank/DDBJ databases">
        <authorList>
            <person name="Peeters C."/>
        </authorList>
    </citation>
    <scope>NUCLEOTIDE SEQUENCE [LARGE SCALE GENOMIC DNA]</scope>
    <source>
        <strain evidence="10 11">LMG 26411</strain>
    </source>
</reference>
<dbReference type="Proteomes" id="UP000672657">
    <property type="component" value="Unassembled WGS sequence"/>
</dbReference>
<evidence type="ECO:0000313" key="10">
    <source>
        <dbReference type="EMBL" id="CAG2144993.1"/>
    </source>
</evidence>
<keyword evidence="10" id="KW-0808">Transferase</keyword>
<evidence type="ECO:0000256" key="6">
    <source>
        <dbReference type="RuleBase" id="RU362132"/>
    </source>
</evidence>
<proteinExistence type="inferred from homology"/>
<dbReference type="Gene3D" id="3.40.50.970">
    <property type="match status" value="2"/>
</dbReference>
<dbReference type="InterPro" id="IPR000399">
    <property type="entry name" value="TPP-bd_CS"/>
</dbReference>
<dbReference type="CDD" id="cd07035">
    <property type="entry name" value="TPP_PYR_POX_like"/>
    <property type="match status" value="1"/>
</dbReference>
<feature type="domain" description="Thiamine pyrophosphate enzyme central" evidence="7">
    <location>
        <begin position="195"/>
        <end position="325"/>
    </location>
</feature>
<dbReference type="Pfam" id="PF02776">
    <property type="entry name" value="TPP_enzyme_N"/>
    <property type="match status" value="1"/>
</dbReference>
<evidence type="ECO:0000259" key="9">
    <source>
        <dbReference type="Pfam" id="PF02776"/>
    </source>
</evidence>
<dbReference type="SUPFAM" id="SSF52518">
    <property type="entry name" value="Thiamin diphosphate-binding fold (THDP-binding)"/>
    <property type="match status" value="2"/>
</dbReference>
<evidence type="ECO:0000256" key="5">
    <source>
        <dbReference type="ARBA" id="ARBA00023052"/>
    </source>
</evidence>
<dbReference type="InterPro" id="IPR011766">
    <property type="entry name" value="TPP_enzyme_TPP-bd"/>
</dbReference>
<dbReference type="GO" id="GO:0003984">
    <property type="term" value="F:acetolactate synthase activity"/>
    <property type="evidence" value="ECO:0007669"/>
    <property type="project" value="UniProtKB-EC"/>
</dbReference>
<dbReference type="SUPFAM" id="SSF52467">
    <property type="entry name" value="DHS-like NAD/FAD-binding domain"/>
    <property type="match status" value="1"/>
</dbReference>
<comment type="similarity">
    <text evidence="3 6">Belongs to the TPP enzyme family.</text>
</comment>
<accession>A0ABM8TGT7</accession>
<evidence type="ECO:0000259" key="7">
    <source>
        <dbReference type="Pfam" id="PF00205"/>
    </source>
</evidence>
<dbReference type="InterPro" id="IPR012001">
    <property type="entry name" value="Thiamin_PyroP_enz_TPP-bd_dom"/>
</dbReference>
<dbReference type="PANTHER" id="PTHR18968">
    <property type="entry name" value="THIAMINE PYROPHOSPHATE ENZYMES"/>
    <property type="match status" value="1"/>
</dbReference>
<name>A0ABM8TGT7_9BURK</name>
<dbReference type="InterPro" id="IPR012000">
    <property type="entry name" value="Thiamin_PyroP_enz_cen_dom"/>
</dbReference>
<sequence length="549" mass="59247">MAALTGSEILAKALRAEGTEHLFYLMGGPMLKAENSCMREGIRAIDVRHEQAAAMMANAYARLLQKPGVCMAASGPGVINLSTGIAHALVDCAPVVAIGGSSPANLVGRQAFQEIDQVAIMRPITKWAERIEHLDRIPEKINTAFQKAMSGKPGPVYLDFPADLLFETIDEDKVDWSFAGRPLLDARPAGDPDRIAELAERLQSSKRPIIVSGSGVIWSKAWGELQTLVERAGIPFFPTPQGRGVIPDDHAYAYAGARSQAFAEADLVIVVGTRMNYIIGHGMAPRFSPDAVFARIDIDADEIATSTRRIDIGIVGDCRSVLQQLLSATAGRLAASQYAGWRDRLAKLDTERKATNAEERYTSEPIHPIRLLREINAMARRDAILVVDGQEILNYGRQVMPTFLPGHRLNSGPFGTMGVGLPFGLGAKVARPDKQVIIVHGDGAFGMNGMELDTAVRLGIPVLVVISLNGGWSADVPQGKPGRELGYTRFDLLAQSLGCHGEYVERVEDIAPALQRAQAKVDQGITAVVNIRTDASARAATQKFTLSMT</sequence>
<dbReference type="InterPro" id="IPR029061">
    <property type="entry name" value="THDP-binding"/>
</dbReference>
<keyword evidence="11" id="KW-1185">Reference proteome</keyword>
<evidence type="ECO:0000256" key="3">
    <source>
        <dbReference type="ARBA" id="ARBA00007812"/>
    </source>
</evidence>
<dbReference type="EC" id="2.2.1.6" evidence="10"/>
<protein>
    <submittedName>
        <fullName evidence="10">Acetolactate synthase large subunit IlvG</fullName>
        <ecNumber evidence="10">2.2.1.6</ecNumber>
    </submittedName>
</protein>
<feature type="domain" description="Thiamine pyrophosphate enzyme TPP-binding" evidence="8">
    <location>
        <begin position="398"/>
        <end position="529"/>
    </location>
</feature>
<dbReference type="CDD" id="cd02004">
    <property type="entry name" value="TPP_BZL_OCoD_HPCL"/>
    <property type="match status" value="1"/>
</dbReference>
<feature type="domain" description="Thiamine pyrophosphate enzyme N-terminal TPP-binding" evidence="9">
    <location>
        <begin position="5"/>
        <end position="120"/>
    </location>
</feature>
<comment type="cofactor">
    <cofactor evidence="2">
        <name>thiamine diphosphate</name>
        <dbReference type="ChEBI" id="CHEBI:58937"/>
    </cofactor>
</comment>
<dbReference type="EMBL" id="CAJPVI010000014">
    <property type="protein sequence ID" value="CAG2144993.1"/>
    <property type="molecule type" value="Genomic_DNA"/>
</dbReference>
<evidence type="ECO:0000313" key="11">
    <source>
        <dbReference type="Proteomes" id="UP000672657"/>
    </source>
</evidence>
<organism evidence="10 11">
    <name type="scientific">Cupriavidus numazuensis</name>
    <dbReference type="NCBI Taxonomy" id="221992"/>
    <lineage>
        <taxon>Bacteria</taxon>
        <taxon>Pseudomonadati</taxon>
        <taxon>Pseudomonadota</taxon>
        <taxon>Betaproteobacteria</taxon>
        <taxon>Burkholderiales</taxon>
        <taxon>Burkholderiaceae</taxon>
        <taxon>Cupriavidus</taxon>
    </lineage>
</organism>
<dbReference type="InterPro" id="IPR045229">
    <property type="entry name" value="TPP_enz"/>
</dbReference>
<evidence type="ECO:0000256" key="1">
    <source>
        <dbReference type="ARBA" id="ARBA00001946"/>
    </source>
</evidence>
<dbReference type="RefSeq" id="WP_211953731.1">
    <property type="nucleotide sequence ID" value="NZ_CAJPVI010000014.1"/>
</dbReference>